<dbReference type="Proteomes" id="UP000184322">
    <property type="component" value="Chromosome"/>
</dbReference>
<protein>
    <recommendedName>
        <fullName evidence="2">Phosphoesterase</fullName>
        <ecNumber evidence="2">3.1.4.-</ecNumber>
    </recommendedName>
</protein>
<dbReference type="GO" id="GO:0016787">
    <property type="term" value="F:hydrolase activity"/>
    <property type="evidence" value="ECO:0007669"/>
    <property type="project" value="UniProtKB-UniRule"/>
</dbReference>
<evidence type="ECO:0000256" key="1">
    <source>
        <dbReference type="ARBA" id="ARBA00008950"/>
    </source>
</evidence>
<dbReference type="OrthoDB" id="9800565at2"/>
<dbReference type="InterPro" id="IPR000979">
    <property type="entry name" value="Phosphodiesterase_MJ0936/Vps29"/>
</dbReference>
<dbReference type="PANTHER" id="PTHR11124">
    <property type="entry name" value="VACUOLAR SORTING PROTEIN VPS29"/>
    <property type="match status" value="1"/>
</dbReference>
<dbReference type="KEGG" id="mpul:BLA55_02820"/>
<dbReference type="EC" id="3.1.4.-" evidence="2"/>
<keyword evidence="2" id="KW-0479">Metal-binding</keyword>
<reference evidence="5" key="1">
    <citation type="submission" date="2016-10" db="EMBL/GenBank/DDBJ databases">
        <authorList>
            <person name="Beylefeld A."/>
            <person name="Abolnik C."/>
        </authorList>
    </citation>
    <scope>NUCLEOTIDE SEQUENCE [LARGE SCALE GENOMIC DNA]</scope>
    <source>
        <strain evidence="5">B359_6</strain>
    </source>
</reference>
<sequence length="168" mass="19335">MQNNYLIRVLCMSDIHGNQTQAENILKNEKYDLAISSGDTELEFEWIQNHFHFFVTGNNDFDRSLPLESKFNLGNVSVYLTHGHILGGYDTLVNEEKIKNATQHINQKLIVYGHSHYPVHFYDSETGKTFINPGSITYPRFGSKKSYCLIDLNIEKGTVEKVQFKNIT</sequence>
<dbReference type="STRING" id="48003.BLA55_02820"/>
<dbReference type="Gene3D" id="3.60.21.10">
    <property type="match status" value="1"/>
</dbReference>
<dbReference type="NCBIfam" id="TIGR00040">
    <property type="entry name" value="yfcE"/>
    <property type="match status" value="1"/>
</dbReference>
<comment type="cofactor">
    <cofactor evidence="2">
        <name>a divalent metal cation</name>
        <dbReference type="ChEBI" id="CHEBI:60240"/>
    </cofactor>
</comment>
<proteinExistence type="inferred from homology"/>
<evidence type="ECO:0000313" key="5">
    <source>
        <dbReference type="Proteomes" id="UP000184322"/>
    </source>
</evidence>
<evidence type="ECO:0000259" key="3">
    <source>
        <dbReference type="Pfam" id="PF12850"/>
    </source>
</evidence>
<organism evidence="4 5">
    <name type="scientific">Mycoplasmopsis pullorum</name>
    <dbReference type="NCBI Taxonomy" id="48003"/>
    <lineage>
        <taxon>Bacteria</taxon>
        <taxon>Bacillati</taxon>
        <taxon>Mycoplasmatota</taxon>
        <taxon>Mycoplasmoidales</taxon>
        <taxon>Metamycoplasmataceae</taxon>
        <taxon>Mycoplasmopsis</taxon>
    </lineage>
</organism>
<feature type="domain" description="Calcineurin-like phosphoesterase" evidence="3">
    <location>
        <begin position="8"/>
        <end position="153"/>
    </location>
</feature>
<accession>A0A1L4FSK2</accession>
<dbReference type="GO" id="GO:0046872">
    <property type="term" value="F:metal ion binding"/>
    <property type="evidence" value="ECO:0007669"/>
    <property type="project" value="UniProtKB-KW"/>
</dbReference>
<dbReference type="AlphaFoldDB" id="A0A1L4FSK2"/>
<dbReference type="InterPro" id="IPR029052">
    <property type="entry name" value="Metallo-depent_PP-like"/>
</dbReference>
<evidence type="ECO:0000313" key="4">
    <source>
        <dbReference type="EMBL" id="APJ38574.1"/>
    </source>
</evidence>
<dbReference type="Pfam" id="PF12850">
    <property type="entry name" value="Metallophos_2"/>
    <property type="match status" value="1"/>
</dbReference>
<dbReference type="EMBL" id="CP017813">
    <property type="protein sequence ID" value="APJ38574.1"/>
    <property type="molecule type" value="Genomic_DNA"/>
</dbReference>
<gene>
    <name evidence="4" type="ORF">BLA55_02820</name>
</gene>
<name>A0A1L4FSK2_9BACT</name>
<dbReference type="RefSeq" id="WP_073372578.1">
    <property type="nucleotide sequence ID" value="NZ_CP017813.1"/>
</dbReference>
<dbReference type="InterPro" id="IPR024654">
    <property type="entry name" value="Calcineurin-like_PHP_lpxH"/>
</dbReference>
<dbReference type="SUPFAM" id="SSF56300">
    <property type="entry name" value="Metallo-dependent phosphatases"/>
    <property type="match status" value="1"/>
</dbReference>
<keyword evidence="5" id="KW-1185">Reference proteome</keyword>
<comment type="similarity">
    <text evidence="1 2">Belongs to the metallophosphoesterase superfamily. YfcE family.</text>
</comment>
<evidence type="ECO:0000256" key="2">
    <source>
        <dbReference type="RuleBase" id="RU362039"/>
    </source>
</evidence>